<comment type="caution">
    <text evidence="1">The sequence shown here is derived from an EMBL/GenBank/DDBJ whole genome shotgun (WGS) entry which is preliminary data.</text>
</comment>
<accession>A0A444W834</accession>
<sequence length="97" mass="11237">MDDDTPIVYIEKDSLKAIIIEGNSALDKKGAAKIQIGKFYHFDLKPIERNYRGRNDDFRIQSKSGKEFIIWTKDDGFPLLLYKANNLSGVWIKEQDK</sequence>
<dbReference type="AlphaFoldDB" id="A0A444W834"/>
<keyword evidence="2" id="KW-1185">Reference proteome</keyword>
<gene>
    <name evidence="1" type="ORF">NU09_2455</name>
</gene>
<protein>
    <submittedName>
        <fullName evidence="1">Uncharacterized protein</fullName>
    </submittedName>
</protein>
<evidence type="ECO:0000313" key="2">
    <source>
        <dbReference type="Proteomes" id="UP000289775"/>
    </source>
</evidence>
<proteinExistence type="predicted"/>
<organism evidence="1 2">
    <name type="scientific">Flavobacterium beibuense</name>
    <dbReference type="NCBI Taxonomy" id="657326"/>
    <lineage>
        <taxon>Bacteria</taxon>
        <taxon>Pseudomonadati</taxon>
        <taxon>Bacteroidota</taxon>
        <taxon>Flavobacteriia</taxon>
        <taxon>Flavobacteriales</taxon>
        <taxon>Flavobacteriaceae</taxon>
        <taxon>Flavobacterium</taxon>
    </lineage>
</organism>
<reference evidence="1 2" key="1">
    <citation type="submission" date="2014-12" db="EMBL/GenBank/DDBJ databases">
        <title>Genome sequence of Flavobacterium beibuense RSKm HC5.</title>
        <authorList>
            <person name="Kim J.F."/>
            <person name="Song J.Y."/>
            <person name="Kwak M.-J."/>
            <person name="Lee S.-W."/>
        </authorList>
    </citation>
    <scope>NUCLEOTIDE SEQUENCE [LARGE SCALE GENOMIC DNA]</scope>
    <source>
        <strain evidence="1 2">RSKm HC5</strain>
    </source>
</reference>
<dbReference type="EMBL" id="JUIW01000008">
    <property type="protein sequence ID" value="RYJ42051.1"/>
    <property type="molecule type" value="Genomic_DNA"/>
</dbReference>
<name>A0A444W834_9FLAO</name>
<dbReference type="Proteomes" id="UP000289775">
    <property type="component" value="Unassembled WGS sequence"/>
</dbReference>
<evidence type="ECO:0000313" key="1">
    <source>
        <dbReference type="EMBL" id="RYJ42051.1"/>
    </source>
</evidence>